<dbReference type="Pfam" id="PF07790">
    <property type="entry name" value="Pilin_N"/>
    <property type="match status" value="1"/>
</dbReference>
<evidence type="ECO:0000313" key="3">
    <source>
        <dbReference type="EMBL" id="MCZ0861916.1"/>
    </source>
</evidence>
<keyword evidence="1" id="KW-0472">Membrane</keyword>
<dbReference type="InterPro" id="IPR013373">
    <property type="entry name" value="Flagellin/pilin_N_arc"/>
</dbReference>
<evidence type="ECO:0000256" key="1">
    <source>
        <dbReference type="SAM" id="Phobius"/>
    </source>
</evidence>
<keyword evidence="1" id="KW-1133">Transmembrane helix</keyword>
<dbReference type="InterPro" id="IPR012859">
    <property type="entry name" value="Pilin_N_archaeal"/>
</dbReference>
<organism evidence="3 4">
    <name type="scientific">Methanocorpusculum vombati</name>
    <dbReference type="NCBI Taxonomy" id="3002864"/>
    <lineage>
        <taxon>Archaea</taxon>
        <taxon>Methanobacteriati</taxon>
        <taxon>Methanobacteriota</taxon>
        <taxon>Stenosarchaea group</taxon>
        <taxon>Methanomicrobia</taxon>
        <taxon>Methanomicrobiales</taxon>
        <taxon>Methanocorpusculaceae</taxon>
        <taxon>Methanocorpusculum</taxon>
    </lineage>
</organism>
<keyword evidence="4" id="KW-1185">Reference proteome</keyword>
<accession>A0ABT4IK67</accession>
<gene>
    <name evidence="3" type="ORF">O0S09_01420</name>
</gene>
<comment type="caution">
    <text evidence="3">The sequence shown here is derived from an EMBL/GenBank/DDBJ whole genome shotgun (WGS) entry which is preliminary data.</text>
</comment>
<feature type="transmembrane region" description="Helical" evidence="1">
    <location>
        <begin position="12"/>
        <end position="35"/>
    </location>
</feature>
<reference evidence="3" key="1">
    <citation type="submission" date="2022-12" db="EMBL/GenBank/DDBJ databases">
        <title>Isolation and characterisation of novel Methanocorpusculum spp. from native Australian herbivores indicates the genus is ancestrally host-associated.</title>
        <authorList>
            <person name="Volmer J.G."/>
            <person name="Soo R.M."/>
            <person name="Evans P.N."/>
            <person name="Hoedt E.C."/>
            <person name="Astorga Alsina A.L."/>
            <person name="Woodcroft B.J."/>
            <person name="Tyson G.W."/>
            <person name="Hugenholtz P."/>
            <person name="Morrison M."/>
        </authorList>
    </citation>
    <scope>NUCLEOTIDE SEQUENCE</scope>
    <source>
        <strain evidence="3">CW153</strain>
    </source>
</reference>
<dbReference type="Proteomes" id="UP001141336">
    <property type="component" value="Unassembled WGS sequence"/>
</dbReference>
<evidence type="ECO:0000259" key="2">
    <source>
        <dbReference type="Pfam" id="PF07790"/>
    </source>
</evidence>
<sequence>MNRNYEDNAVSPVIATILLVAIVMVLAAVVAVVALGMAGGQNDLKDVGLTVTSDHTDVMVTLFTGQDVSDLQSLRVSVAGNPYVTEFQSTNTTDCVRQIGVPIRFTGVGVEGTHTTTVTGVFSDTTAVTLWTGQLAFALWPADASSHKHENENMIKVTLPRDWTAGTFQGNGWQKQLVVDVSDSSGRNVVNRTWAGWELNLALSFYKDSCVIITNQANKGFAPGSYRVVVRGQTVDSTGNTIFTDSLLYDGTVVVP</sequence>
<dbReference type="NCBIfam" id="TIGR02537">
    <property type="entry name" value="arch_flag_Nterm"/>
    <property type="match status" value="1"/>
</dbReference>
<name>A0ABT4IK67_9EURY</name>
<keyword evidence="1" id="KW-0812">Transmembrane</keyword>
<proteinExistence type="predicted"/>
<dbReference type="EMBL" id="JAPTGC010000001">
    <property type="protein sequence ID" value="MCZ0861916.1"/>
    <property type="molecule type" value="Genomic_DNA"/>
</dbReference>
<protein>
    <submittedName>
        <fullName evidence="3">Type IV pilin</fullName>
    </submittedName>
</protein>
<feature type="domain" description="Archaeal Type IV pilin N-terminal" evidence="2">
    <location>
        <begin position="8"/>
        <end position="80"/>
    </location>
</feature>
<evidence type="ECO:0000313" key="4">
    <source>
        <dbReference type="Proteomes" id="UP001141336"/>
    </source>
</evidence>
<dbReference type="RefSeq" id="WP_268922109.1">
    <property type="nucleotide sequence ID" value="NZ_JAPTGC010000001.1"/>
</dbReference>